<keyword evidence="2" id="KW-1133">Transmembrane helix</keyword>
<sequence length="750" mass="79846">MAVLMAAAALWGALQLFTLAWPTRSVRLSTLLLALMVGIYGCGTATALIEVAYTRLYADQSGHPLTEIVNTTSYTVAPWVEELLKLSPLLLAGLYAKVRRQWGLTDFVVLGSAVGAGFGLLEALLRFGGEAKRAIPRPGGGWVIPDGFSPPYVPGLSQVLTSWLPAPFATVEMGQASASATFSHLVWTAMAALGVGVLLRGRGWQRLLSAVPIGGAVAYHTLNNYAAQHSESTDALHWLETLDAKAWMMPLLCLAAAMLVDLHRLHRGKRLIPGILLTTERRDGDSAAALVRYAAWRPPWTLLIALRFIRLRRALCYASTLPPAENPHPASRQVPPAAPLRHPTAHPPSGATEDLGRLTARIAARIDASDHADAWKNLDIRGLLREARARAGRRRWLLLIPCLLALPSLVFLGIGSFHSQADLQHYISTSPRPRILLYCAMAALAWIACLLAALLRTWRATAAQPIGEHLALHRFRITTALGSATTGTYLLRRGFDNADPTGTLTPTAHLLEALNQAAFWIGLLLLLISLAALFPPGAGLAMAGGGAMAGGIATAGITAEAAMNAALLGSAGIVLMAAGSQGSGWGETTSSGSSGKGSGSTGRRGKWRAREDIEGPAAGKELRFPHSRHTVSGSGTGTPKAKNSVIMRGHEGEVAQDIEGIAAGRAAWNKSLSRYEINSRTYGIEENGTIFPTGGPNIVNLNRVEYGALKQIVRARGDVSAAPQLARDPNFVRNPEAIEKALKIYNGIIP</sequence>
<dbReference type="EC" id="3.4.-.-" evidence="3"/>
<feature type="transmembrane region" description="Helical" evidence="2">
    <location>
        <begin position="396"/>
        <end position="415"/>
    </location>
</feature>
<feature type="transmembrane region" description="Helical" evidence="2">
    <location>
        <begin position="517"/>
        <end position="534"/>
    </location>
</feature>
<feature type="transmembrane region" description="Helical" evidence="2">
    <location>
        <begin position="107"/>
        <end position="127"/>
    </location>
</feature>
<keyword evidence="4" id="KW-1185">Reference proteome</keyword>
<organism evidence="3 4">
    <name type="scientific">Streptomyces poriferorum</name>
    <dbReference type="NCBI Taxonomy" id="2798799"/>
    <lineage>
        <taxon>Bacteria</taxon>
        <taxon>Bacillati</taxon>
        <taxon>Actinomycetota</taxon>
        <taxon>Actinomycetes</taxon>
        <taxon>Kitasatosporales</taxon>
        <taxon>Streptomycetaceae</taxon>
        <taxon>Streptomyces</taxon>
    </lineage>
</organism>
<keyword evidence="3" id="KW-0378">Hydrolase</keyword>
<dbReference type="GO" id="GO:0008233">
    <property type="term" value="F:peptidase activity"/>
    <property type="evidence" value="ECO:0007669"/>
    <property type="project" value="UniProtKB-KW"/>
</dbReference>
<keyword evidence="2" id="KW-0812">Transmembrane</keyword>
<evidence type="ECO:0000256" key="1">
    <source>
        <dbReference type="SAM" id="MobiDB-lite"/>
    </source>
</evidence>
<gene>
    <name evidence="3" type="ORF">P8A19_22490</name>
</gene>
<dbReference type="RefSeq" id="WP_306070654.1">
    <property type="nucleotide sequence ID" value="NZ_CP120988.1"/>
</dbReference>
<feature type="region of interest" description="Disordered" evidence="1">
    <location>
        <begin position="584"/>
        <end position="610"/>
    </location>
</feature>
<feature type="region of interest" description="Disordered" evidence="1">
    <location>
        <begin position="324"/>
        <end position="352"/>
    </location>
</feature>
<proteinExistence type="predicted"/>
<keyword evidence="3" id="KW-0645">Protease</keyword>
<dbReference type="InterPro" id="IPR026898">
    <property type="entry name" value="PrsW"/>
</dbReference>
<feature type="transmembrane region" description="Helical" evidence="2">
    <location>
        <begin position="435"/>
        <end position="455"/>
    </location>
</feature>
<feature type="transmembrane region" description="Helical" evidence="2">
    <location>
        <begin position="32"/>
        <end position="53"/>
    </location>
</feature>
<dbReference type="Pfam" id="PF13367">
    <property type="entry name" value="PrsW-protease"/>
    <property type="match status" value="1"/>
</dbReference>
<name>A0ABY9IRK0_9ACTN</name>
<dbReference type="GO" id="GO:0006508">
    <property type="term" value="P:proteolysis"/>
    <property type="evidence" value="ECO:0007669"/>
    <property type="project" value="UniProtKB-KW"/>
</dbReference>
<keyword evidence="2" id="KW-0472">Membrane</keyword>
<evidence type="ECO:0000256" key="2">
    <source>
        <dbReference type="SAM" id="Phobius"/>
    </source>
</evidence>
<accession>A0ABY9IRK0</accession>
<evidence type="ECO:0000313" key="3">
    <source>
        <dbReference type="EMBL" id="WLQ58028.1"/>
    </source>
</evidence>
<feature type="transmembrane region" description="Helical" evidence="2">
    <location>
        <begin position="182"/>
        <end position="200"/>
    </location>
</feature>
<dbReference type="Proteomes" id="UP001235744">
    <property type="component" value="Chromosome"/>
</dbReference>
<protein>
    <submittedName>
        <fullName evidence="3">PrsW family glutamic-type intramembrane protease</fullName>
        <ecNumber evidence="3">3.4.-.-</ecNumber>
    </submittedName>
</protein>
<evidence type="ECO:0000313" key="4">
    <source>
        <dbReference type="Proteomes" id="UP001235744"/>
    </source>
</evidence>
<reference evidence="3 4" key="1">
    <citation type="submission" date="2023-03" db="EMBL/GenBank/DDBJ databases">
        <title>Isolation and description of six Streptomyces strains from soil environments, able to metabolize different microbial glucans.</title>
        <authorList>
            <person name="Widen T."/>
            <person name="Larsbrink J."/>
        </authorList>
    </citation>
    <scope>NUCLEOTIDE SEQUENCE [LARGE SCALE GENOMIC DNA]</scope>
    <source>
        <strain evidence="3 4">Alt2</strain>
    </source>
</reference>
<dbReference type="EMBL" id="CP120988">
    <property type="protein sequence ID" value="WLQ58028.1"/>
    <property type="molecule type" value="Genomic_DNA"/>
</dbReference>